<reference evidence="4" key="1">
    <citation type="submission" date="2016-10" db="EMBL/GenBank/DDBJ databases">
        <authorList>
            <person name="Varghese N."/>
            <person name="Submissions S."/>
        </authorList>
    </citation>
    <scope>NUCLEOTIDE SEQUENCE [LARGE SCALE GENOMIC DNA]</scope>
    <source>
        <strain evidence="4">DSM 15310</strain>
    </source>
</reference>
<keyword evidence="4" id="KW-1185">Reference proteome</keyword>
<dbReference type="InterPro" id="IPR026444">
    <property type="entry name" value="Secre_tail"/>
</dbReference>
<evidence type="ECO:0000313" key="4">
    <source>
        <dbReference type="Proteomes" id="UP000198697"/>
    </source>
</evidence>
<keyword evidence="1" id="KW-0732">Signal</keyword>
<gene>
    <name evidence="3" type="ORF">SAMN04487998_2528</name>
</gene>
<dbReference type="Proteomes" id="UP000198697">
    <property type="component" value="Unassembled WGS sequence"/>
</dbReference>
<sequence>MQHAYTSSNRFRSLLGLALGLAATAATAQTVTPVSFNGTTPYTQNFDGMGTAGMAYPAGWGAVRLGGSGTNGAINAPLDLSVTAGEANSGGTYNVGSTNDPDRALGSIGSGSTIPAFGAAFTNGSAAAVTSLTISFRTEQWKSGSRDDQNEILAFEYSLDATNLYSGTWTAVPALDVKEVANSNTGGTPLDGNAAANSANVTGSISGLSWAAGKTMWIRFKDADNAGTDALLAVDDFSLRAGTATGVKSALNAGNVLVYPNPTADQLTIRVAGRTSKAAVTVTDLLGRTVLKGSSDAAGNFSLRTLPAGNYVVLVQDGATLTSHKISKQ</sequence>
<protein>
    <submittedName>
        <fullName evidence="3">Por secretion system C-terminal sorting domain-containing protein</fullName>
    </submittedName>
</protein>
<feature type="domain" description="Secretion system C-terminal sorting" evidence="2">
    <location>
        <begin position="258"/>
        <end position="326"/>
    </location>
</feature>
<dbReference type="EMBL" id="FOHS01000003">
    <property type="protein sequence ID" value="SET73248.1"/>
    <property type="molecule type" value="Genomic_DNA"/>
</dbReference>
<dbReference type="STRING" id="82805.SAMN04487998_2528"/>
<feature type="signal peptide" evidence="1">
    <location>
        <begin position="1"/>
        <end position="28"/>
    </location>
</feature>
<dbReference type="RefSeq" id="WP_092772030.1">
    <property type="nucleotide sequence ID" value="NZ_FOHS01000003.1"/>
</dbReference>
<dbReference type="AlphaFoldDB" id="A0A1I0GQ91"/>
<dbReference type="NCBIfam" id="TIGR04183">
    <property type="entry name" value="Por_Secre_tail"/>
    <property type="match status" value="1"/>
</dbReference>
<dbReference type="Pfam" id="PF18962">
    <property type="entry name" value="Por_Secre_tail"/>
    <property type="match status" value="1"/>
</dbReference>
<evidence type="ECO:0000313" key="3">
    <source>
        <dbReference type="EMBL" id="SET73248.1"/>
    </source>
</evidence>
<organism evidence="3 4">
    <name type="scientific">Hymenobacter actinosclerus</name>
    <dbReference type="NCBI Taxonomy" id="82805"/>
    <lineage>
        <taxon>Bacteria</taxon>
        <taxon>Pseudomonadati</taxon>
        <taxon>Bacteroidota</taxon>
        <taxon>Cytophagia</taxon>
        <taxon>Cytophagales</taxon>
        <taxon>Hymenobacteraceae</taxon>
        <taxon>Hymenobacter</taxon>
    </lineage>
</organism>
<feature type="chain" id="PRO_5011634886" evidence="1">
    <location>
        <begin position="29"/>
        <end position="329"/>
    </location>
</feature>
<evidence type="ECO:0000256" key="1">
    <source>
        <dbReference type="SAM" id="SignalP"/>
    </source>
</evidence>
<dbReference type="OrthoDB" id="1056765at2"/>
<proteinExistence type="predicted"/>
<accession>A0A1I0GQ91</accession>
<name>A0A1I0GQ91_9BACT</name>
<evidence type="ECO:0000259" key="2">
    <source>
        <dbReference type="Pfam" id="PF18962"/>
    </source>
</evidence>